<dbReference type="GO" id="GO:0043491">
    <property type="term" value="P:phosphatidylinositol 3-kinase/protein kinase B signal transduction"/>
    <property type="evidence" value="ECO:0007669"/>
    <property type="project" value="TreeGrafter"/>
</dbReference>
<evidence type="ECO:0000256" key="3">
    <source>
        <dbReference type="ARBA" id="ARBA00022777"/>
    </source>
</evidence>
<dbReference type="KEGG" id="tet:TTHERM_00951960"/>
<protein>
    <submittedName>
        <fullName evidence="10">Phosphatidylinositol 3-and 4-kinase</fullName>
    </submittedName>
</protein>
<dbReference type="GO" id="GO:0035005">
    <property type="term" value="F:1-phosphatidylinositol-4-phosphate 3-kinase activity"/>
    <property type="evidence" value="ECO:0007669"/>
    <property type="project" value="TreeGrafter"/>
</dbReference>
<feature type="domain" description="PIK helical" evidence="7">
    <location>
        <begin position="715"/>
        <end position="895"/>
    </location>
</feature>
<dbReference type="GO" id="GO:0005942">
    <property type="term" value="C:phosphatidylinositol 3-kinase complex"/>
    <property type="evidence" value="ECO:0007669"/>
    <property type="project" value="TreeGrafter"/>
</dbReference>
<keyword evidence="11" id="KW-1185">Reference proteome</keyword>
<dbReference type="InterPro" id="IPR002420">
    <property type="entry name" value="PI3K-type_C2_dom"/>
</dbReference>
<dbReference type="InterPro" id="IPR018936">
    <property type="entry name" value="PI3/4_kinase_CS"/>
</dbReference>
<dbReference type="InterPro" id="IPR016024">
    <property type="entry name" value="ARM-type_fold"/>
</dbReference>
<dbReference type="AlphaFoldDB" id="Q241V8"/>
<dbReference type="SMART" id="SM00145">
    <property type="entry name" value="PI3Ka"/>
    <property type="match status" value="1"/>
</dbReference>
<evidence type="ECO:0000259" key="8">
    <source>
        <dbReference type="PROSITE" id="PS51546"/>
    </source>
</evidence>
<dbReference type="PANTHER" id="PTHR10048">
    <property type="entry name" value="PHOSPHATIDYLINOSITOL KINASE"/>
    <property type="match status" value="1"/>
</dbReference>
<dbReference type="GO" id="GO:0048015">
    <property type="term" value="P:phosphatidylinositol-mediated signaling"/>
    <property type="evidence" value="ECO:0007669"/>
    <property type="project" value="TreeGrafter"/>
</dbReference>
<dbReference type="RefSeq" id="XP_001022838.2">
    <property type="nucleotide sequence ID" value="XM_001022838.3"/>
</dbReference>
<dbReference type="FunFam" id="1.10.1070.11:FF:000001">
    <property type="entry name" value="Phosphatidylinositol 4,5-bisphosphate 3-kinase catalytic subunit"/>
    <property type="match status" value="1"/>
</dbReference>
<dbReference type="OrthoDB" id="67688at2759"/>
<dbReference type="GO" id="GO:0016303">
    <property type="term" value="F:1-phosphatidylinositol-3-kinase activity"/>
    <property type="evidence" value="ECO:0007669"/>
    <property type="project" value="TreeGrafter"/>
</dbReference>
<dbReference type="PANTHER" id="PTHR10048:SF14">
    <property type="entry name" value="LD28067P"/>
    <property type="match status" value="1"/>
</dbReference>
<dbReference type="InterPro" id="IPR035448">
    <property type="entry name" value="PI3Kc"/>
</dbReference>
<keyword evidence="2" id="KW-0547">Nucleotide-binding</keyword>
<dbReference type="SUPFAM" id="SSF49562">
    <property type="entry name" value="C2 domain (Calcium/lipid-binding domain, CaLB)"/>
    <property type="match status" value="1"/>
</dbReference>
<dbReference type="CDD" id="cd08380">
    <property type="entry name" value="C2_PI3K_like"/>
    <property type="match status" value="1"/>
</dbReference>
<accession>Q241V8</accession>
<organism evidence="10 11">
    <name type="scientific">Tetrahymena thermophila (strain SB210)</name>
    <dbReference type="NCBI Taxonomy" id="312017"/>
    <lineage>
        <taxon>Eukaryota</taxon>
        <taxon>Sar</taxon>
        <taxon>Alveolata</taxon>
        <taxon>Ciliophora</taxon>
        <taxon>Intramacronucleata</taxon>
        <taxon>Oligohymenophorea</taxon>
        <taxon>Hymenostomatida</taxon>
        <taxon>Tetrahymenina</taxon>
        <taxon>Tetrahymenidae</taxon>
        <taxon>Tetrahymena</taxon>
    </lineage>
</organism>
<comment type="similarity">
    <text evidence="5">Belongs to the PI3/PI4-kinase family.</text>
</comment>
<feature type="domain" description="PI3K-RBD" evidence="8">
    <location>
        <begin position="145"/>
        <end position="241"/>
    </location>
</feature>
<proteinExistence type="inferred from homology"/>
<evidence type="ECO:0000259" key="9">
    <source>
        <dbReference type="PROSITE" id="PS51547"/>
    </source>
</evidence>
<dbReference type="InterPro" id="IPR029071">
    <property type="entry name" value="Ubiquitin-like_domsf"/>
</dbReference>
<dbReference type="Gene3D" id="3.30.1010.10">
    <property type="entry name" value="Phosphatidylinositol 3-kinase Catalytic Subunit, Chain A, domain 4"/>
    <property type="match status" value="1"/>
</dbReference>
<dbReference type="GO" id="GO:0005737">
    <property type="term" value="C:cytoplasm"/>
    <property type="evidence" value="ECO:0007669"/>
    <property type="project" value="TreeGrafter"/>
</dbReference>
<dbReference type="Pfam" id="PF00792">
    <property type="entry name" value="PI3K_C2"/>
    <property type="match status" value="1"/>
</dbReference>
<dbReference type="GeneID" id="7836487"/>
<dbReference type="Gene3D" id="3.10.20.90">
    <property type="entry name" value="Phosphatidylinositol 3-kinase Catalytic Subunit, Chain A, domain 1"/>
    <property type="match status" value="1"/>
</dbReference>
<dbReference type="EMBL" id="GG662529">
    <property type="protein sequence ID" value="EAS02593.2"/>
    <property type="molecule type" value="Genomic_DNA"/>
</dbReference>
<dbReference type="InterPro" id="IPR000341">
    <property type="entry name" value="PI3K_Ras-bd_dom"/>
</dbReference>
<keyword evidence="4" id="KW-0067">ATP-binding</keyword>
<dbReference type="InterPro" id="IPR036940">
    <property type="entry name" value="PI3/4_kinase_cat_sf"/>
</dbReference>
<dbReference type="GO" id="GO:0016477">
    <property type="term" value="P:cell migration"/>
    <property type="evidence" value="ECO:0007669"/>
    <property type="project" value="TreeGrafter"/>
</dbReference>
<dbReference type="STRING" id="312017.Q241V8"/>
<dbReference type="InParanoid" id="Q241V8"/>
<dbReference type="eggNOG" id="KOG0904">
    <property type="taxonomic scope" value="Eukaryota"/>
</dbReference>
<dbReference type="InterPro" id="IPR015433">
    <property type="entry name" value="PI3/4_kinase"/>
</dbReference>
<dbReference type="GO" id="GO:0005886">
    <property type="term" value="C:plasma membrane"/>
    <property type="evidence" value="ECO:0007669"/>
    <property type="project" value="TreeGrafter"/>
</dbReference>
<feature type="domain" description="C2 PI3K-type" evidence="9">
    <location>
        <begin position="508"/>
        <end position="674"/>
    </location>
</feature>
<dbReference type="PROSITE" id="PS51547">
    <property type="entry name" value="C2_PI3K"/>
    <property type="match status" value="1"/>
</dbReference>
<feature type="domain" description="PI3K/PI4K catalytic" evidence="6">
    <location>
        <begin position="963"/>
        <end position="1238"/>
    </location>
</feature>
<dbReference type="PROSITE" id="PS00916">
    <property type="entry name" value="PI3_4_KINASE_2"/>
    <property type="match status" value="1"/>
</dbReference>
<evidence type="ECO:0000256" key="4">
    <source>
        <dbReference type="ARBA" id="ARBA00022840"/>
    </source>
</evidence>
<dbReference type="InterPro" id="IPR001263">
    <property type="entry name" value="PI3K_accessory_dom"/>
</dbReference>
<sequence>MAQFFNQKQKENEEEAQYEKWLICVDPKSKMFYTVNSVTNELHIETDADDIMKDAAKKAINDLRQIIDYDKSSWLFESEQAKRFQRRKIPSYLLHKDSSEYPTYLCQSNLSLAFANVNSIKLVVLLGNYEDKLQDWKQEPPQNEKKQEEKMIKDDKPIKYEKRIEIEAGLVTGADEVIKNILREIFKQAKVKLEPNNPDHQFILQIKGFREYLTGNYPMLSYDRVRINLRGHEHLDVRLTEIPIKSRKADLFPPTIMRKKTDVANSKYQKVNWKKFHGVSILLWYPWIEFPEEKDIDQKALEEYNRKIITLKLDFTDEQEQQIRNNVPPLPLSQLNGSGDNEEARKRAKSEFQEQPEPIIYEEIPHPINICLQKFIQKEKKKQYKLDGTLNFKNEYLDSIPMKDFVSVEENYNKINQKKLTSGECDCLFRIRICSIENVFKILKSVSPELEDKTKEAVYNGIMQPSYITKSKQEDINKHQKSRKQVQKKDKKKEINLKLCKIRKEKLLKDAQMDTSITNHGIDGVAFMGGLEKKFGLNCTPYLVSLKVMLFHGSNCLRTVETKKQPFCKSIRFNEWVTFDNLKISQIPLEARICMNIILHSDDQNEHQIIGSTSFSLFDQDDKYRQGLNALNVWPFYRIQNRLCCMSQYWGLTDKSLKPKQANEKEMQDFISKNFTRVFVQLEKFNEPLYYSLRDDDHMKQLGFPKLSKRSNGGKNWNSTPKTDDLARLQQLLSIDPLRRLSEQSEEDKHVLMICRNHYKTLTHTLQIFLFAIDWLDPEQVKEAILMLKQWTLLSPEDALPLLDANMANESVRLYAVERVSTFSDDEIALYMLELTQSILYESKHFSPLVDMLLERSLQNPFVVGHELFWQLKSQLHIKAFYERYFLIIEQMLMLCGSFRNELVVQVGVNDQIKKIGQEIQDESLFKEHTLLVPLTRKKLSEIKLPEEFSFALDSRMQVQRFEIDDCKCMNSKKVPLWIATKSKEDENINILFKCGDDIRQDQLTLQLLKIMDKIWLDAGHDFRMKPYKVITTDDQVGMIEIVNNSETTAKIHSKYGGVLGAFRNNTIWQYLKDKNMDPHSFEIATDNFLRSCAGYCVATYILGIGDRHADNIMLSQTGHLFHIDFGHFLGNFKTKFGIKRERAPFVLTKEMAFVMGGKDGNLFRKFEEYCTQAYNLVRKSGNFIINIFLLMLEAGMPELQSPQDIEYLRNQLSINLTEQEATNKFKKEITDSLNSLFRRIDNFFHGLRRRK</sequence>
<dbReference type="Pfam" id="PF00613">
    <property type="entry name" value="PI3Ka"/>
    <property type="match status" value="1"/>
</dbReference>
<dbReference type="SUPFAM" id="SSF56112">
    <property type="entry name" value="Protein kinase-like (PK-like)"/>
    <property type="match status" value="1"/>
</dbReference>
<evidence type="ECO:0000259" key="6">
    <source>
        <dbReference type="PROSITE" id="PS50290"/>
    </source>
</evidence>
<evidence type="ECO:0000313" key="11">
    <source>
        <dbReference type="Proteomes" id="UP000009168"/>
    </source>
</evidence>
<name>Q241V8_TETTS</name>
<dbReference type="InterPro" id="IPR035892">
    <property type="entry name" value="C2_domain_sf"/>
</dbReference>
<dbReference type="PROSITE" id="PS00915">
    <property type="entry name" value="PI3_4_KINASE_1"/>
    <property type="match status" value="1"/>
</dbReference>
<evidence type="ECO:0000256" key="5">
    <source>
        <dbReference type="PROSITE-ProRule" id="PRU00880"/>
    </source>
</evidence>
<keyword evidence="1" id="KW-0808">Transferase</keyword>
<dbReference type="CDD" id="cd00891">
    <property type="entry name" value="PI3Kc"/>
    <property type="match status" value="1"/>
</dbReference>
<dbReference type="SUPFAM" id="SSF54236">
    <property type="entry name" value="Ubiquitin-like"/>
    <property type="match status" value="1"/>
</dbReference>
<dbReference type="Pfam" id="PF00454">
    <property type="entry name" value="PI3_PI4_kinase"/>
    <property type="match status" value="1"/>
</dbReference>
<evidence type="ECO:0000259" key="7">
    <source>
        <dbReference type="PROSITE" id="PS51545"/>
    </source>
</evidence>
<gene>
    <name evidence="10" type="ORF">TTHERM_00951960</name>
</gene>
<dbReference type="HOGENOM" id="CLU_265960_0_0_1"/>
<dbReference type="PROSITE" id="PS51545">
    <property type="entry name" value="PIK_HELICAL"/>
    <property type="match status" value="1"/>
</dbReference>
<dbReference type="Gene3D" id="1.25.40.70">
    <property type="entry name" value="Phosphatidylinositol 3-kinase, accessory domain (PIK)"/>
    <property type="match status" value="1"/>
</dbReference>
<dbReference type="PROSITE" id="PS50290">
    <property type="entry name" value="PI3_4_KINASE_3"/>
    <property type="match status" value="1"/>
</dbReference>
<evidence type="ECO:0000313" key="10">
    <source>
        <dbReference type="EMBL" id="EAS02593.2"/>
    </source>
</evidence>
<evidence type="ECO:0000256" key="1">
    <source>
        <dbReference type="ARBA" id="ARBA00022679"/>
    </source>
</evidence>
<dbReference type="SUPFAM" id="SSF48371">
    <property type="entry name" value="ARM repeat"/>
    <property type="match status" value="1"/>
</dbReference>
<dbReference type="Pfam" id="PF00794">
    <property type="entry name" value="PI3K_rbd"/>
    <property type="match status" value="1"/>
</dbReference>
<dbReference type="PROSITE" id="PS51546">
    <property type="entry name" value="PI3K_RBD"/>
    <property type="match status" value="1"/>
</dbReference>
<dbReference type="Gene3D" id="2.60.40.150">
    <property type="entry name" value="C2 domain"/>
    <property type="match status" value="1"/>
</dbReference>
<dbReference type="Proteomes" id="UP000009168">
    <property type="component" value="Unassembled WGS sequence"/>
</dbReference>
<dbReference type="Gene3D" id="1.10.1070.11">
    <property type="entry name" value="Phosphatidylinositol 3-/4-kinase, catalytic domain"/>
    <property type="match status" value="1"/>
</dbReference>
<keyword evidence="3" id="KW-0418">Kinase</keyword>
<dbReference type="SMART" id="SM00146">
    <property type="entry name" value="PI3Kc"/>
    <property type="match status" value="1"/>
</dbReference>
<dbReference type="InterPro" id="IPR011009">
    <property type="entry name" value="Kinase-like_dom_sf"/>
</dbReference>
<dbReference type="GO" id="GO:0005524">
    <property type="term" value="F:ATP binding"/>
    <property type="evidence" value="ECO:0007669"/>
    <property type="project" value="UniProtKB-KW"/>
</dbReference>
<reference evidence="11" key="1">
    <citation type="journal article" date="2006" name="PLoS Biol.">
        <title>Macronuclear genome sequence of the ciliate Tetrahymena thermophila, a model eukaryote.</title>
        <authorList>
            <person name="Eisen J.A."/>
            <person name="Coyne R.S."/>
            <person name="Wu M."/>
            <person name="Wu D."/>
            <person name="Thiagarajan M."/>
            <person name="Wortman J.R."/>
            <person name="Badger J.H."/>
            <person name="Ren Q."/>
            <person name="Amedeo P."/>
            <person name="Jones K.M."/>
            <person name="Tallon L.J."/>
            <person name="Delcher A.L."/>
            <person name="Salzberg S.L."/>
            <person name="Silva J.C."/>
            <person name="Haas B.J."/>
            <person name="Majoros W.H."/>
            <person name="Farzad M."/>
            <person name="Carlton J.M."/>
            <person name="Smith R.K. Jr."/>
            <person name="Garg J."/>
            <person name="Pearlman R.E."/>
            <person name="Karrer K.M."/>
            <person name="Sun L."/>
            <person name="Manning G."/>
            <person name="Elde N.C."/>
            <person name="Turkewitz A.P."/>
            <person name="Asai D.J."/>
            <person name="Wilkes D.E."/>
            <person name="Wang Y."/>
            <person name="Cai H."/>
            <person name="Collins K."/>
            <person name="Stewart B.A."/>
            <person name="Lee S.R."/>
            <person name="Wilamowska K."/>
            <person name="Weinberg Z."/>
            <person name="Ruzzo W.L."/>
            <person name="Wloga D."/>
            <person name="Gaertig J."/>
            <person name="Frankel J."/>
            <person name="Tsao C.-C."/>
            <person name="Gorovsky M.A."/>
            <person name="Keeling P.J."/>
            <person name="Waller R.F."/>
            <person name="Patron N.J."/>
            <person name="Cherry J.M."/>
            <person name="Stover N.A."/>
            <person name="Krieger C.J."/>
            <person name="del Toro C."/>
            <person name="Ryder H.F."/>
            <person name="Williamson S.C."/>
            <person name="Barbeau R.A."/>
            <person name="Hamilton E.P."/>
            <person name="Orias E."/>
        </authorList>
    </citation>
    <scope>NUCLEOTIDE SEQUENCE [LARGE SCALE GENOMIC DNA]</scope>
    <source>
        <strain evidence="11">SB210</strain>
    </source>
</reference>
<dbReference type="InterPro" id="IPR042236">
    <property type="entry name" value="PI3K_accessory_sf"/>
</dbReference>
<evidence type="ECO:0000256" key="2">
    <source>
        <dbReference type="ARBA" id="ARBA00022741"/>
    </source>
</evidence>
<dbReference type="InterPro" id="IPR000403">
    <property type="entry name" value="PI3/4_kinase_cat_dom"/>
</dbReference>